<sequence length="538" mass="59575">METEVSVTWFLALVVLVVAIVLGVLFLNRFYAKSTRETALVRTGLGGRRVLIDSGALSLPILHRIERINMRTTRLRIERQGAASLISEDRLRVDVAMEFHVRVAPSEEGVATAAQAFGSKTFREEEMQGLIEGKLVDAIQSAIASRSMDELHEKRDAFVEAVSARLTPNLARSGLMLDSVSLVRLDQTPFNALDENNAFNAVGMRKLAELVSHNKKARVQVETEADVEIRRRLLDQTRQRLLIEREQEEAEIAKRLDLERRRIDLDTEIQSARTTAERIAEEARIAKAGEIKRAEIERDLLLRKQEIEALLAVETAKIDNSIRIAAKRGEEQIAEAGFEAAKTKLVQAQEAVQTERDVMAAERARQLALLKAREDAEVDDQKVKSQVDTILSLAKAESNATQVKAEAERHRLIAESEGRSAMIEAENGQSEQILRLRLEMHKLDMLPEITSQMMKPVEKIDSIRINHISGLGPVGGGGGDGGTGGQGGFQSALDSIMGMAIGFPMIKKLGEEIGVEMDHNLGARALDAINRSPVRKKD</sequence>
<dbReference type="Pfam" id="PF15975">
    <property type="entry name" value="Flot"/>
    <property type="match status" value="1"/>
</dbReference>
<organism evidence="9 10">
    <name type="scientific">Aquibium carbonis</name>
    <dbReference type="NCBI Taxonomy" id="2495581"/>
    <lineage>
        <taxon>Bacteria</taxon>
        <taxon>Pseudomonadati</taxon>
        <taxon>Pseudomonadota</taxon>
        <taxon>Alphaproteobacteria</taxon>
        <taxon>Hyphomicrobiales</taxon>
        <taxon>Phyllobacteriaceae</taxon>
        <taxon>Aquibium</taxon>
    </lineage>
</organism>
<dbReference type="SUPFAM" id="SSF117892">
    <property type="entry name" value="Band 7/SPFH domain"/>
    <property type="match status" value="1"/>
</dbReference>
<evidence type="ECO:0000256" key="5">
    <source>
        <dbReference type="ARBA" id="ARBA00023136"/>
    </source>
</evidence>
<evidence type="ECO:0000256" key="4">
    <source>
        <dbReference type="ARBA" id="ARBA00022475"/>
    </source>
</evidence>
<dbReference type="Gene3D" id="3.30.479.30">
    <property type="entry name" value="Band 7 domain"/>
    <property type="match status" value="1"/>
</dbReference>
<dbReference type="InterPro" id="IPR027705">
    <property type="entry name" value="Flotillin_fam"/>
</dbReference>
<feature type="domain" description="Band 7" evidence="7">
    <location>
        <begin position="39"/>
        <end position="195"/>
    </location>
</feature>
<evidence type="ECO:0000256" key="1">
    <source>
        <dbReference type="ARBA" id="ARBA00004167"/>
    </source>
</evidence>
<dbReference type="InterPro" id="IPR001107">
    <property type="entry name" value="Band_7"/>
</dbReference>
<dbReference type="AlphaFoldDB" id="A0A3R9Y8A8"/>
<feature type="transmembrane region" description="Helical" evidence="6">
    <location>
        <begin position="6"/>
        <end position="27"/>
    </location>
</feature>
<dbReference type="Proteomes" id="UP000278398">
    <property type="component" value="Unassembled WGS sequence"/>
</dbReference>
<dbReference type="PANTHER" id="PTHR13806:SF31">
    <property type="entry name" value="FLOTILLIN-LIKE PROTEIN 1-RELATED"/>
    <property type="match status" value="1"/>
</dbReference>
<accession>A0A3R9Y8A8</accession>
<evidence type="ECO:0000259" key="8">
    <source>
        <dbReference type="Pfam" id="PF15975"/>
    </source>
</evidence>
<dbReference type="PANTHER" id="PTHR13806">
    <property type="entry name" value="FLOTILLIN-RELATED"/>
    <property type="match status" value="1"/>
</dbReference>
<evidence type="ECO:0000256" key="3">
    <source>
        <dbReference type="ARBA" id="ARBA00007161"/>
    </source>
</evidence>
<name>A0A3R9Y8A8_9HYPH</name>
<dbReference type="OrthoDB" id="9815577at2"/>
<keyword evidence="5 6" id="KW-0472">Membrane</keyword>
<feature type="domain" description="Flotillin C-terminal" evidence="8">
    <location>
        <begin position="394"/>
        <end position="515"/>
    </location>
</feature>
<dbReference type="Pfam" id="PF01145">
    <property type="entry name" value="Band_7"/>
    <property type="match status" value="1"/>
</dbReference>
<evidence type="ECO:0000313" key="10">
    <source>
        <dbReference type="Proteomes" id="UP000278398"/>
    </source>
</evidence>
<proteinExistence type="inferred from homology"/>
<reference evidence="9 10" key="1">
    <citation type="submission" date="2018-12" db="EMBL/GenBank/DDBJ databases">
        <title>Mesorhizobium carbonis sp. nov., isolated from coal mine water.</title>
        <authorList>
            <person name="Xin W."/>
            <person name="Xu Z."/>
            <person name="Xiang F."/>
            <person name="Zhang J."/>
            <person name="Xi L."/>
            <person name="Liu J."/>
        </authorList>
    </citation>
    <scope>NUCLEOTIDE SEQUENCE [LARGE SCALE GENOMIC DNA]</scope>
    <source>
        <strain evidence="9 10">B2.3</strain>
    </source>
</reference>
<comment type="similarity">
    <text evidence="3">Belongs to the band 7/mec-2 family. Flotillin subfamily.</text>
</comment>
<keyword evidence="6" id="KW-0812">Transmembrane</keyword>
<evidence type="ECO:0000256" key="6">
    <source>
        <dbReference type="SAM" id="Phobius"/>
    </source>
</evidence>
<dbReference type="EMBL" id="RWKW01000056">
    <property type="protein sequence ID" value="RST85414.1"/>
    <property type="molecule type" value="Genomic_DNA"/>
</dbReference>
<keyword evidence="6" id="KW-1133">Transmembrane helix</keyword>
<dbReference type="InterPro" id="IPR036013">
    <property type="entry name" value="Band_7/SPFH_dom_sf"/>
</dbReference>
<evidence type="ECO:0000256" key="2">
    <source>
        <dbReference type="ARBA" id="ARBA00004236"/>
    </source>
</evidence>
<dbReference type="GO" id="GO:0005886">
    <property type="term" value="C:plasma membrane"/>
    <property type="evidence" value="ECO:0007669"/>
    <property type="project" value="UniProtKB-SubCell"/>
</dbReference>
<protein>
    <submittedName>
        <fullName evidence="9">Flotillin family protein</fullName>
    </submittedName>
</protein>
<comment type="caution">
    <text evidence="9">The sequence shown here is derived from an EMBL/GenBank/DDBJ whole genome shotgun (WGS) entry which is preliminary data.</text>
</comment>
<gene>
    <name evidence="9" type="ORF">EJC49_16180</name>
</gene>
<comment type="subcellular location">
    <subcellularLocation>
        <location evidence="2">Cell membrane</location>
    </subcellularLocation>
    <subcellularLocation>
        <location evidence="1">Membrane</location>
        <topology evidence="1">Single-pass membrane protein</topology>
    </subcellularLocation>
</comment>
<evidence type="ECO:0000259" key="7">
    <source>
        <dbReference type="Pfam" id="PF01145"/>
    </source>
</evidence>
<keyword evidence="10" id="KW-1185">Reference proteome</keyword>
<dbReference type="InterPro" id="IPR031905">
    <property type="entry name" value="Flotillin_C"/>
</dbReference>
<dbReference type="CDD" id="cd03399">
    <property type="entry name" value="SPFH_flotillin"/>
    <property type="match status" value="1"/>
</dbReference>
<keyword evidence="4" id="KW-1003">Cell membrane</keyword>
<evidence type="ECO:0000313" key="9">
    <source>
        <dbReference type="EMBL" id="RST85414.1"/>
    </source>
</evidence>